<dbReference type="SUPFAM" id="SSF50475">
    <property type="entry name" value="FMN-binding split barrel"/>
    <property type="match status" value="1"/>
</dbReference>
<gene>
    <name evidence="2" type="ORF">H7K45_03235</name>
</gene>
<reference evidence="2" key="1">
    <citation type="submission" date="2020-07" db="EMBL/GenBank/DDBJ databases">
        <authorList>
            <person name="Pettersson B.M.F."/>
            <person name="Behra P.R.K."/>
            <person name="Ramesh M."/>
            <person name="Das S."/>
            <person name="Dasgupta S."/>
            <person name="Kirsebom L.A."/>
        </authorList>
    </citation>
    <scope>NUCLEOTIDE SEQUENCE</scope>
    <source>
        <strain evidence="2">DSM 44838</strain>
    </source>
</reference>
<keyword evidence="1" id="KW-0560">Oxidoreductase</keyword>
<comment type="caution">
    <text evidence="2">The sequence shown here is derived from an EMBL/GenBank/DDBJ whole genome shotgun (WGS) entry which is preliminary data.</text>
</comment>
<dbReference type="AlphaFoldDB" id="A0A9X3BZ10"/>
<dbReference type="EMBL" id="JACKVK010000002">
    <property type="protein sequence ID" value="MCV7419543.1"/>
    <property type="molecule type" value="Genomic_DNA"/>
</dbReference>
<dbReference type="InterPro" id="IPR052019">
    <property type="entry name" value="F420H2_bilvrd_red/Heme_oxyg"/>
</dbReference>
<dbReference type="PANTHER" id="PTHR35176:SF6">
    <property type="entry name" value="HEME OXYGENASE HI_0854-RELATED"/>
    <property type="match status" value="1"/>
</dbReference>
<dbReference type="GO" id="GO:0005829">
    <property type="term" value="C:cytosol"/>
    <property type="evidence" value="ECO:0007669"/>
    <property type="project" value="TreeGrafter"/>
</dbReference>
<dbReference type="InterPro" id="IPR012349">
    <property type="entry name" value="Split_barrel_FMN-bd"/>
</dbReference>
<evidence type="ECO:0000256" key="1">
    <source>
        <dbReference type="ARBA" id="ARBA00023002"/>
    </source>
</evidence>
<name>A0A9X3BZ10_9MYCO</name>
<sequence length="147" mass="16299">MSKMTSTERENYLADLHVGVIAVERPDRAPLSVPIWYAYEPGGEVVVSSLAGSLKARLVTAARRFSITVQDETFPYRYVTADGPVVSIETADDATARAIAVRYLGEEGGNAFTESFARDHPDAESLLFRMRPEHWLSVDYSKESQQA</sequence>
<keyword evidence="3" id="KW-1185">Reference proteome</keyword>
<evidence type="ECO:0000313" key="3">
    <source>
        <dbReference type="Proteomes" id="UP001141629"/>
    </source>
</evidence>
<dbReference type="GO" id="GO:0016627">
    <property type="term" value="F:oxidoreductase activity, acting on the CH-CH group of donors"/>
    <property type="evidence" value="ECO:0007669"/>
    <property type="project" value="TreeGrafter"/>
</dbReference>
<proteinExistence type="predicted"/>
<organism evidence="2 3">
    <name type="scientific">Mycobacterium yunnanensis</name>
    <dbReference type="NCBI Taxonomy" id="368477"/>
    <lineage>
        <taxon>Bacteria</taxon>
        <taxon>Bacillati</taxon>
        <taxon>Actinomycetota</taxon>
        <taxon>Actinomycetes</taxon>
        <taxon>Mycobacteriales</taxon>
        <taxon>Mycobacteriaceae</taxon>
        <taxon>Mycobacterium</taxon>
    </lineage>
</organism>
<protein>
    <submittedName>
        <fullName evidence="2">Pyridoxamine 5'-phosphate oxidase family protein</fullName>
    </submittedName>
</protein>
<dbReference type="Gene3D" id="2.30.110.10">
    <property type="entry name" value="Electron Transport, Fmn-binding Protein, Chain A"/>
    <property type="match status" value="1"/>
</dbReference>
<dbReference type="RefSeq" id="WP_263994332.1">
    <property type="nucleotide sequence ID" value="NZ_JACKVK010000002.1"/>
</dbReference>
<evidence type="ECO:0000313" key="2">
    <source>
        <dbReference type="EMBL" id="MCV7419543.1"/>
    </source>
</evidence>
<reference evidence="2" key="2">
    <citation type="journal article" date="2022" name="BMC Genomics">
        <title>Comparative genome analysis of mycobacteria focusing on tRNA and non-coding RNA.</title>
        <authorList>
            <person name="Behra P.R.K."/>
            <person name="Pettersson B.M.F."/>
            <person name="Ramesh M."/>
            <person name="Das S."/>
            <person name="Dasgupta S."/>
            <person name="Kirsebom L.A."/>
        </authorList>
    </citation>
    <scope>NUCLEOTIDE SEQUENCE</scope>
    <source>
        <strain evidence="2">DSM 44838</strain>
    </source>
</reference>
<accession>A0A9X3BZ10</accession>
<dbReference type="PANTHER" id="PTHR35176">
    <property type="entry name" value="HEME OXYGENASE HI_0854-RELATED"/>
    <property type="match status" value="1"/>
</dbReference>
<dbReference type="GO" id="GO:0070967">
    <property type="term" value="F:coenzyme F420 binding"/>
    <property type="evidence" value="ECO:0007669"/>
    <property type="project" value="TreeGrafter"/>
</dbReference>
<dbReference type="Proteomes" id="UP001141629">
    <property type="component" value="Unassembled WGS sequence"/>
</dbReference>